<evidence type="ECO:0000256" key="3">
    <source>
        <dbReference type="ARBA" id="ARBA00023163"/>
    </source>
</evidence>
<name>A0A7W9Q8G3_9ACTN</name>
<accession>A0A7W9Q8G3</accession>
<dbReference type="Pfam" id="PF13305">
    <property type="entry name" value="TetR_C_33"/>
    <property type="match status" value="1"/>
</dbReference>
<proteinExistence type="predicted"/>
<protein>
    <submittedName>
        <fullName evidence="6">AcrR family transcriptional regulator</fullName>
    </submittedName>
</protein>
<dbReference type="InterPro" id="IPR001647">
    <property type="entry name" value="HTH_TetR"/>
</dbReference>
<evidence type="ECO:0000259" key="5">
    <source>
        <dbReference type="PROSITE" id="PS50977"/>
    </source>
</evidence>
<dbReference type="Pfam" id="PF00440">
    <property type="entry name" value="TetR_N"/>
    <property type="match status" value="1"/>
</dbReference>
<dbReference type="SUPFAM" id="SSF48498">
    <property type="entry name" value="Tetracyclin repressor-like, C-terminal domain"/>
    <property type="match status" value="1"/>
</dbReference>
<dbReference type="InterPro" id="IPR036271">
    <property type="entry name" value="Tet_transcr_reg_TetR-rel_C_sf"/>
</dbReference>
<evidence type="ECO:0000256" key="4">
    <source>
        <dbReference type="PROSITE-ProRule" id="PRU00335"/>
    </source>
</evidence>
<dbReference type="PROSITE" id="PS50977">
    <property type="entry name" value="HTH_TETR_2"/>
    <property type="match status" value="1"/>
</dbReference>
<organism evidence="6 7">
    <name type="scientific">Streptomyces zagrosensis</name>
    <dbReference type="NCBI Taxonomy" id="1042984"/>
    <lineage>
        <taxon>Bacteria</taxon>
        <taxon>Bacillati</taxon>
        <taxon>Actinomycetota</taxon>
        <taxon>Actinomycetes</taxon>
        <taxon>Kitasatosporales</taxon>
        <taxon>Streptomycetaceae</taxon>
        <taxon>Streptomyces</taxon>
    </lineage>
</organism>
<reference evidence="6 7" key="1">
    <citation type="submission" date="2020-08" db="EMBL/GenBank/DDBJ databases">
        <title>Genomic Encyclopedia of Type Strains, Phase III (KMG-III): the genomes of soil and plant-associated and newly described type strains.</title>
        <authorList>
            <person name="Whitman W."/>
        </authorList>
    </citation>
    <scope>NUCLEOTIDE SEQUENCE [LARGE SCALE GENOMIC DNA]</scope>
    <source>
        <strain evidence="6 7">CECT 8305</strain>
    </source>
</reference>
<evidence type="ECO:0000313" key="6">
    <source>
        <dbReference type="EMBL" id="MBB5935558.1"/>
    </source>
</evidence>
<dbReference type="RefSeq" id="WP_312866849.1">
    <property type="nucleotide sequence ID" value="NZ_JACHJL010000005.1"/>
</dbReference>
<sequence length="254" mass="27429">MGEAPDKAMSRRERLRVEATRQILEIALHQMASEGPGAISLRGIAREMGMTPRAIYSYFATRDDLITALIRHISSSLADALERARDAVPAAHPENRLLAWGQALRVWAMANPQGFQLVYGDPIPGYQQPEQGPVEEAALRICGGLNRLVAAACSPLPYSPEAAAEADWSDFPAGYLATVRAEVPDLSPAVASRALRVWGRLHGLVTLEIHGHLRAVCNDPAVLYRAEMLDLVRSLAPAPSGAGTDERNVITPAT</sequence>
<dbReference type="EMBL" id="JACHJL010000005">
    <property type="protein sequence ID" value="MBB5935558.1"/>
    <property type="molecule type" value="Genomic_DNA"/>
</dbReference>
<dbReference type="InterPro" id="IPR050109">
    <property type="entry name" value="HTH-type_TetR-like_transc_reg"/>
</dbReference>
<keyword evidence="1" id="KW-0805">Transcription regulation</keyword>
<dbReference type="Gene3D" id="1.10.357.10">
    <property type="entry name" value="Tetracycline Repressor, domain 2"/>
    <property type="match status" value="1"/>
</dbReference>
<dbReference type="PANTHER" id="PTHR30055">
    <property type="entry name" value="HTH-TYPE TRANSCRIPTIONAL REGULATOR RUTR"/>
    <property type="match status" value="1"/>
</dbReference>
<dbReference type="GO" id="GO:0003700">
    <property type="term" value="F:DNA-binding transcription factor activity"/>
    <property type="evidence" value="ECO:0007669"/>
    <property type="project" value="TreeGrafter"/>
</dbReference>
<dbReference type="InterPro" id="IPR025996">
    <property type="entry name" value="MT1864/Rv1816-like_C"/>
</dbReference>
<evidence type="ECO:0000256" key="2">
    <source>
        <dbReference type="ARBA" id="ARBA00023125"/>
    </source>
</evidence>
<dbReference type="SUPFAM" id="SSF46689">
    <property type="entry name" value="Homeodomain-like"/>
    <property type="match status" value="1"/>
</dbReference>
<evidence type="ECO:0000256" key="1">
    <source>
        <dbReference type="ARBA" id="ARBA00023015"/>
    </source>
</evidence>
<evidence type="ECO:0000313" key="7">
    <source>
        <dbReference type="Proteomes" id="UP000588098"/>
    </source>
</evidence>
<keyword evidence="7" id="KW-1185">Reference proteome</keyword>
<dbReference type="GO" id="GO:0000976">
    <property type="term" value="F:transcription cis-regulatory region binding"/>
    <property type="evidence" value="ECO:0007669"/>
    <property type="project" value="TreeGrafter"/>
</dbReference>
<gene>
    <name evidence="6" type="ORF">FHS42_002620</name>
</gene>
<keyword evidence="3" id="KW-0804">Transcription</keyword>
<dbReference type="Proteomes" id="UP000588098">
    <property type="component" value="Unassembled WGS sequence"/>
</dbReference>
<dbReference type="PANTHER" id="PTHR30055:SF243">
    <property type="entry name" value="HTH-TYPE TRANSCRIPTIONAL REGULATOR RV1816"/>
    <property type="match status" value="1"/>
</dbReference>
<dbReference type="InterPro" id="IPR009057">
    <property type="entry name" value="Homeodomain-like_sf"/>
</dbReference>
<comment type="caution">
    <text evidence="6">The sequence shown here is derived from an EMBL/GenBank/DDBJ whole genome shotgun (WGS) entry which is preliminary data.</text>
</comment>
<feature type="DNA-binding region" description="H-T-H motif" evidence="4">
    <location>
        <begin position="40"/>
        <end position="59"/>
    </location>
</feature>
<keyword evidence="2 4" id="KW-0238">DNA-binding</keyword>
<dbReference type="AlphaFoldDB" id="A0A7W9Q8G3"/>
<feature type="domain" description="HTH tetR-type" evidence="5">
    <location>
        <begin position="17"/>
        <end position="77"/>
    </location>
</feature>